<protein>
    <submittedName>
        <fullName evidence="1">Uncharacterized protein</fullName>
    </submittedName>
</protein>
<dbReference type="AlphaFoldDB" id="A0A3B3Z9Y9"/>
<dbReference type="Ensembl" id="ENSPMGT00000001484.1">
    <property type="protein sequence ID" value="ENSPMGP00000001397.1"/>
    <property type="gene ID" value="ENSPMGG00000001265.1"/>
</dbReference>
<evidence type="ECO:0000313" key="2">
    <source>
        <dbReference type="Proteomes" id="UP000261520"/>
    </source>
</evidence>
<sequence length="134" mass="15766">SHFTMYIIPILKCVLKKKHAWCPSIFKKGIPPGKTYIEMERTCNFHTEKYHTVQELNTRPSWCESCPVYHSVQRSFAECFVKYIRALAAFLFCSVVTCRINDSYITQLDHFYNRFTLFFGKNHILGSYTGISIY</sequence>
<name>A0A3B3Z9Y9_9GOBI</name>
<accession>A0A3B3Z9Y9</accession>
<reference evidence="1" key="1">
    <citation type="submission" date="2025-08" db="UniProtKB">
        <authorList>
            <consortium name="Ensembl"/>
        </authorList>
    </citation>
    <scope>IDENTIFICATION</scope>
</reference>
<reference evidence="1" key="2">
    <citation type="submission" date="2025-09" db="UniProtKB">
        <authorList>
            <consortium name="Ensembl"/>
        </authorList>
    </citation>
    <scope>IDENTIFICATION</scope>
</reference>
<evidence type="ECO:0000313" key="1">
    <source>
        <dbReference type="Ensembl" id="ENSPMGP00000001397.1"/>
    </source>
</evidence>
<keyword evidence="2" id="KW-1185">Reference proteome</keyword>
<dbReference type="Proteomes" id="UP000261520">
    <property type="component" value="Unplaced"/>
</dbReference>
<organism evidence="1 2">
    <name type="scientific">Periophthalmus magnuspinnatus</name>
    <dbReference type="NCBI Taxonomy" id="409849"/>
    <lineage>
        <taxon>Eukaryota</taxon>
        <taxon>Metazoa</taxon>
        <taxon>Chordata</taxon>
        <taxon>Craniata</taxon>
        <taxon>Vertebrata</taxon>
        <taxon>Euteleostomi</taxon>
        <taxon>Actinopterygii</taxon>
        <taxon>Neopterygii</taxon>
        <taxon>Teleostei</taxon>
        <taxon>Neoteleostei</taxon>
        <taxon>Acanthomorphata</taxon>
        <taxon>Gobiaria</taxon>
        <taxon>Gobiiformes</taxon>
        <taxon>Gobioidei</taxon>
        <taxon>Gobiidae</taxon>
        <taxon>Oxudercinae</taxon>
        <taxon>Periophthalmus</taxon>
    </lineage>
</organism>
<proteinExistence type="predicted"/>